<reference evidence="1 2" key="1">
    <citation type="submission" date="2020-02" db="EMBL/GenBank/DDBJ databases">
        <title>Genome sequence of strain CCNWXJ40-4.</title>
        <authorList>
            <person name="Gao J."/>
            <person name="Sun J."/>
        </authorList>
    </citation>
    <scope>NUCLEOTIDE SEQUENCE [LARGE SCALE GENOMIC DNA]</scope>
    <source>
        <strain evidence="1 2">CCNWXJ 40-4</strain>
    </source>
</reference>
<evidence type="ECO:0000313" key="2">
    <source>
        <dbReference type="Proteomes" id="UP001642900"/>
    </source>
</evidence>
<dbReference type="Proteomes" id="UP001642900">
    <property type="component" value="Unassembled WGS sequence"/>
</dbReference>
<gene>
    <name evidence="1" type="ORF">G6N73_13955</name>
</gene>
<evidence type="ECO:0000313" key="1">
    <source>
        <dbReference type="EMBL" id="NGO52267.1"/>
    </source>
</evidence>
<proteinExistence type="predicted"/>
<dbReference type="RefSeq" id="WP_165028507.1">
    <property type="nucleotide sequence ID" value="NZ_JAAKZF010000016.1"/>
</dbReference>
<evidence type="ECO:0008006" key="3">
    <source>
        <dbReference type="Google" id="ProtNLM"/>
    </source>
</evidence>
<dbReference type="EMBL" id="JAAKZF010000016">
    <property type="protein sequence ID" value="NGO52267.1"/>
    <property type="molecule type" value="Genomic_DNA"/>
</dbReference>
<keyword evidence="2" id="KW-1185">Reference proteome</keyword>
<organism evidence="1 2">
    <name type="scientific">Allomesorhizobium camelthorni</name>
    <dbReference type="NCBI Taxonomy" id="475069"/>
    <lineage>
        <taxon>Bacteria</taxon>
        <taxon>Pseudomonadati</taxon>
        <taxon>Pseudomonadota</taxon>
        <taxon>Alphaproteobacteria</taxon>
        <taxon>Hyphomicrobiales</taxon>
        <taxon>Phyllobacteriaceae</taxon>
        <taxon>Allomesorhizobium</taxon>
    </lineage>
</organism>
<comment type="caution">
    <text evidence="1">The sequence shown here is derived from an EMBL/GenBank/DDBJ whole genome shotgun (WGS) entry which is preliminary data.</text>
</comment>
<sequence>MEFRLNNSRFIKGFAFSGFILAVAGCQSGDNGNVLNVGGNNKAAAEPKVLESELRAYCPLVTLREGTAYFNTYAKGGQDDPTKVLYQASITDVTRTCSNAGGTMTINVAVAGKVVPGPAGAPGNVTMPIRVAVIRGDEVLYSQLHKHQVAVGHASAATQFVFNDQSVSFPAPQGTDVQVFAGYDEGPPKKQQ</sequence>
<dbReference type="AlphaFoldDB" id="A0A6G4WDS9"/>
<dbReference type="PROSITE" id="PS51257">
    <property type="entry name" value="PROKAR_LIPOPROTEIN"/>
    <property type="match status" value="1"/>
</dbReference>
<name>A0A6G4WDS9_9HYPH</name>
<protein>
    <recommendedName>
        <fullName evidence="3">Lipoprotein</fullName>
    </recommendedName>
</protein>
<accession>A0A6G4WDS9</accession>